<name>A0AAN6ZKM9_9PEZI</name>
<accession>A0AAN6ZKM9</accession>
<evidence type="ECO:0000256" key="1">
    <source>
        <dbReference type="SAM" id="MobiDB-lite"/>
    </source>
</evidence>
<evidence type="ECO:0000313" key="2">
    <source>
        <dbReference type="EMBL" id="KAK4141967.1"/>
    </source>
</evidence>
<dbReference type="RefSeq" id="XP_062635338.1">
    <property type="nucleotide sequence ID" value="XM_062777797.1"/>
</dbReference>
<reference evidence="2" key="1">
    <citation type="journal article" date="2023" name="Mol. Phylogenet. Evol.">
        <title>Genome-scale phylogeny and comparative genomics of the fungal order Sordariales.</title>
        <authorList>
            <person name="Hensen N."/>
            <person name="Bonometti L."/>
            <person name="Westerberg I."/>
            <person name="Brannstrom I.O."/>
            <person name="Guillou S."/>
            <person name="Cros-Aarteil S."/>
            <person name="Calhoun S."/>
            <person name="Haridas S."/>
            <person name="Kuo A."/>
            <person name="Mondo S."/>
            <person name="Pangilinan J."/>
            <person name="Riley R."/>
            <person name="LaButti K."/>
            <person name="Andreopoulos B."/>
            <person name="Lipzen A."/>
            <person name="Chen C."/>
            <person name="Yan M."/>
            <person name="Daum C."/>
            <person name="Ng V."/>
            <person name="Clum A."/>
            <person name="Steindorff A."/>
            <person name="Ohm R.A."/>
            <person name="Martin F."/>
            <person name="Silar P."/>
            <person name="Natvig D.O."/>
            <person name="Lalanne C."/>
            <person name="Gautier V."/>
            <person name="Ament-Velasquez S.L."/>
            <person name="Kruys A."/>
            <person name="Hutchinson M.I."/>
            <person name="Powell A.J."/>
            <person name="Barry K."/>
            <person name="Miller A.N."/>
            <person name="Grigoriev I.V."/>
            <person name="Debuchy R."/>
            <person name="Gladieux P."/>
            <person name="Hiltunen Thoren M."/>
            <person name="Johannesson H."/>
        </authorList>
    </citation>
    <scope>NUCLEOTIDE SEQUENCE</scope>
    <source>
        <strain evidence="2">CBS 141.50</strain>
    </source>
</reference>
<dbReference type="Proteomes" id="UP001302676">
    <property type="component" value="Unassembled WGS sequence"/>
</dbReference>
<reference evidence="2" key="2">
    <citation type="submission" date="2023-05" db="EMBL/GenBank/DDBJ databases">
        <authorList>
            <consortium name="Lawrence Berkeley National Laboratory"/>
            <person name="Steindorff A."/>
            <person name="Hensen N."/>
            <person name="Bonometti L."/>
            <person name="Westerberg I."/>
            <person name="Brannstrom I.O."/>
            <person name="Guillou S."/>
            <person name="Cros-Aarteil S."/>
            <person name="Calhoun S."/>
            <person name="Haridas S."/>
            <person name="Kuo A."/>
            <person name="Mondo S."/>
            <person name="Pangilinan J."/>
            <person name="Riley R."/>
            <person name="Labutti K."/>
            <person name="Andreopoulos B."/>
            <person name="Lipzen A."/>
            <person name="Chen C."/>
            <person name="Yanf M."/>
            <person name="Daum C."/>
            <person name="Ng V."/>
            <person name="Clum A."/>
            <person name="Ohm R."/>
            <person name="Martin F."/>
            <person name="Silar P."/>
            <person name="Natvig D."/>
            <person name="Lalanne C."/>
            <person name="Gautier V."/>
            <person name="Ament-Velasquez S.L."/>
            <person name="Kruys A."/>
            <person name="Hutchinson M.I."/>
            <person name="Powell A.J."/>
            <person name="Barry K."/>
            <person name="Miller A.N."/>
            <person name="Grigoriev I.V."/>
            <person name="Debuchy R."/>
            <person name="Gladieux P."/>
            <person name="Thoren M.H."/>
            <person name="Johannesson H."/>
        </authorList>
    </citation>
    <scope>NUCLEOTIDE SEQUENCE</scope>
    <source>
        <strain evidence="2">CBS 141.50</strain>
    </source>
</reference>
<dbReference type="AlphaFoldDB" id="A0AAN6ZKM9"/>
<proteinExistence type="predicted"/>
<sequence>MSSSPSSSTDPWFELANGPHTGKTYWQGKSFLIRKHCPPEPFQVNGHYRDNPRPIADWDLWGARKQYGIDRLEFALAYPPMDDESHQHPSTGNDTVLERSLTITGSKTRRNNDNGSERRGAHVLTCFLDGDATVEYIAKIYDGVDYPGSYQEPDCMTLADMDYSIEACAYRNLQSIPGVGGVLVPAYFGSWTFALDNPNADADPNGPAAVARQRWVRMILIELVPGECLLDMIERARVPVPSLEPTLRPITTTNYSVLPPEAFRIRVIRNIIEADIIIWWEALLTNHDFHPRNIMVKPDGKVVIIDFNHAQLFEFTTYGDVHPRQREPGHPDALTQPESPIERYWAVPFGSVAAGWVGDLWKHWMPESWVKDPDQATEWLVATFRDDTRFAPLSHDFLNCYFRTKCSPRAQKLLEDLGREPAGKGAEKKGKEIDI</sequence>
<keyword evidence="3" id="KW-1185">Reference proteome</keyword>
<evidence type="ECO:0000313" key="3">
    <source>
        <dbReference type="Proteomes" id="UP001302676"/>
    </source>
</evidence>
<dbReference type="SUPFAM" id="SSF56112">
    <property type="entry name" value="Protein kinase-like (PK-like)"/>
    <property type="match status" value="1"/>
</dbReference>
<feature type="region of interest" description="Disordered" evidence="1">
    <location>
        <begin position="83"/>
        <end position="116"/>
    </location>
</feature>
<organism evidence="2 3">
    <name type="scientific">Dichotomopilus funicola</name>
    <dbReference type="NCBI Taxonomy" id="1934379"/>
    <lineage>
        <taxon>Eukaryota</taxon>
        <taxon>Fungi</taxon>
        <taxon>Dikarya</taxon>
        <taxon>Ascomycota</taxon>
        <taxon>Pezizomycotina</taxon>
        <taxon>Sordariomycetes</taxon>
        <taxon>Sordariomycetidae</taxon>
        <taxon>Sordariales</taxon>
        <taxon>Chaetomiaceae</taxon>
        <taxon>Dichotomopilus</taxon>
    </lineage>
</organism>
<dbReference type="InterPro" id="IPR011009">
    <property type="entry name" value="Kinase-like_dom_sf"/>
</dbReference>
<evidence type="ECO:0008006" key="4">
    <source>
        <dbReference type="Google" id="ProtNLM"/>
    </source>
</evidence>
<gene>
    <name evidence="2" type="ORF">C8A04DRAFT_13652</name>
</gene>
<comment type="caution">
    <text evidence="2">The sequence shown here is derived from an EMBL/GenBank/DDBJ whole genome shotgun (WGS) entry which is preliminary data.</text>
</comment>
<protein>
    <recommendedName>
        <fullName evidence="4">Protein kinase domain-containing protein</fullName>
    </recommendedName>
</protein>
<dbReference type="GeneID" id="87814410"/>
<dbReference type="EMBL" id="MU853603">
    <property type="protein sequence ID" value="KAK4141967.1"/>
    <property type="molecule type" value="Genomic_DNA"/>
</dbReference>